<feature type="region of interest" description="Disordered" evidence="1">
    <location>
        <begin position="121"/>
        <end position="140"/>
    </location>
</feature>
<evidence type="ECO:0000256" key="1">
    <source>
        <dbReference type="SAM" id="MobiDB-lite"/>
    </source>
</evidence>
<sequence length="140" mass="14986">MMAVFGMIGGFMANQVRKEAEMMAVAGSASQTRRVRSLDLYMKGKKTGFESFDDCSAICVNAMPPSEPVTKAPAPVPEVQTKQSAVTTTAEMRVATTSTTSEPADDVQAATDNPFAGLVARSAKREDQEKPAPGKDFEYI</sequence>
<name>A0A645H9W6_9ZZZZ</name>
<organism evidence="2">
    <name type="scientific">bioreactor metagenome</name>
    <dbReference type="NCBI Taxonomy" id="1076179"/>
    <lineage>
        <taxon>unclassified sequences</taxon>
        <taxon>metagenomes</taxon>
        <taxon>ecological metagenomes</taxon>
    </lineage>
</organism>
<dbReference type="EMBL" id="VSSQ01088820">
    <property type="protein sequence ID" value="MPN35316.1"/>
    <property type="molecule type" value="Genomic_DNA"/>
</dbReference>
<comment type="caution">
    <text evidence="2">The sequence shown here is derived from an EMBL/GenBank/DDBJ whole genome shotgun (WGS) entry which is preliminary data.</text>
</comment>
<evidence type="ECO:0000313" key="2">
    <source>
        <dbReference type="EMBL" id="MPN35316.1"/>
    </source>
</evidence>
<reference evidence="2" key="1">
    <citation type="submission" date="2019-08" db="EMBL/GenBank/DDBJ databases">
        <authorList>
            <person name="Kucharzyk K."/>
            <person name="Murdoch R.W."/>
            <person name="Higgins S."/>
            <person name="Loffler F."/>
        </authorList>
    </citation>
    <scope>NUCLEOTIDE SEQUENCE</scope>
</reference>
<gene>
    <name evidence="2" type="ORF">SDC9_182813</name>
</gene>
<feature type="region of interest" description="Disordered" evidence="1">
    <location>
        <begin position="68"/>
        <end position="115"/>
    </location>
</feature>
<feature type="compositionally biased region" description="Basic and acidic residues" evidence="1">
    <location>
        <begin position="123"/>
        <end position="140"/>
    </location>
</feature>
<accession>A0A645H9W6</accession>
<protein>
    <submittedName>
        <fullName evidence="2">Uncharacterized protein</fullName>
    </submittedName>
</protein>
<feature type="compositionally biased region" description="Polar residues" evidence="1">
    <location>
        <begin position="80"/>
        <end position="102"/>
    </location>
</feature>
<proteinExistence type="predicted"/>
<dbReference type="AlphaFoldDB" id="A0A645H9W6"/>